<dbReference type="RefSeq" id="WP_160754511.1">
    <property type="nucleotide sequence ID" value="NZ_WTYL01000001.1"/>
</dbReference>
<dbReference type="EMBL" id="WTYL01000001">
    <property type="protein sequence ID" value="MXP42844.1"/>
    <property type="molecule type" value="Genomic_DNA"/>
</dbReference>
<dbReference type="SUPFAM" id="SSF69118">
    <property type="entry name" value="AhpD-like"/>
    <property type="match status" value="1"/>
</dbReference>
<keyword evidence="2" id="KW-1185">Reference proteome</keyword>
<dbReference type="PANTHER" id="PTHR34846">
    <property type="entry name" value="4-CARBOXYMUCONOLACTONE DECARBOXYLASE FAMILY PROTEIN (AFU_ORTHOLOGUE AFUA_6G11590)"/>
    <property type="match status" value="1"/>
</dbReference>
<evidence type="ECO:0000313" key="1">
    <source>
        <dbReference type="EMBL" id="MXP42844.1"/>
    </source>
</evidence>
<accession>A0A845AY92</accession>
<protein>
    <submittedName>
        <fullName evidence="1">Carboxymuconolactone decarboxylase family protein</fullName>
    </submittedName>
</protein>
<name>A0A845AY92_9SPHN</name>
<organism evidence="1 2">
    <name type="scientific">Allopontixanthobacter sediminis</name>
    <dbReference type="NCBI Taxonomy" id="1689985"/>
    <lineage>
        <taxon>Bacteria</taxon>
        <taxon>Pseudomonadati</taxon>
        <taxon>Pseudomonadota</taxon>
        <taxon>Alphaproteobacteria</taxon>
        <taxon>Sphingomonadales</taxon>
        <taxon>Erythrobacteraceae</taxon>
        <taxon>Allopontixanthobacter</taxon>
    </lineage>
</organism>
<reference evidence="1 2" key="1">
    <citation type="submission" date="2019-12" db="EMBL/GenBank/DDBJ databases">
        <title>Genomic-based taxomic classification of the family Erythrobacteraceae.</title>
        <authorList>
            <person name="Xu L."/>
        </authorList>
    </citation>
    <scope>NUCLEOTIDE SEQUENCE [LARGE SCALE GENOMIC DNA]</scope>
    <source>
        <strain evidence="1 2">KCTC 42453</strain>
    </source>
</reference>
<sequence length="189" mass="20963">MPNVAIPAEFENDPSAYVWTHYAPEIGAAAGGYSLAVYENSKLSMREMEAARMRTAQINGCALCLTMRADRDLPGHIERSGGDAGRAASIRDNTPPGEGFYSDVENWHEASAFSDRERLAIEFAERFGERPKALKTDEEFWTRMHSHFSDAEIVDMTFSIGSWMALGRLTHVLGLDDVCMPTMPQAAQN</sequence>
<evidence type="ECO:0000313" key="2">
    <source>
        <dbReference type="Proteomes" id="UP000431922"/>
    </source>
</evidence>
<gene>
    <name evidence="1" type="ORF">GRI65_00065</name>
</gene>
<dbReference type="Gene3D" id="1.20.1290.10">
    <property type="entry name" value="AhpD-like"/>
    <property type="match status" value="1"/>
</dbReference>
<dbReference type="OrthoDB" id="9801997at2"/>
<dbReference type="Proteomes" id="UP000431922">
    <property type="component" value="Unassembled WGS sequence"/>
</dbReference>
<dbReference type="InterPro" id="IPR029032">
    <property type="entry name" value="AhpD-like"/>
</dbReference>
<comment type="caution">
    <text evidence="1">The sequence shown here is derived from an EMBL/GenBank/DDBJ whole genome shotgun (WGS) entry which is preliminary data.</text>
</comment>
<dbReference type="PANTHER" id="PTHR34846:SF10">
    <property type="entry name" value="CYTOPLASMIC PROTEIN"/>
    <property type="match status" value="1"/>
</dbReference>
<dbReference type="AlphaFoldDB" id="A0A845AY92"/>
<proteinExistence type="predicted"/>